<evidence type="ECO:0000313" key="2">
    <source>
        <dbReference type="Proteomes" id="UP001165960"/>
    </source>
</evidence>
<name>A0ACC2TW40_9FUNG</name>
<accession>A0ACC2TW40</accession>
<evidence type="ECO:0000313" key="1">
    <source>
        <dbReference type="EMBL" id="KAJ9078696.1"/>
    </source>
</evidence>
<proteinExistence type="predicted"/>
<dbReference type="EMBL" id="QTSX02002139">
    <property type="protein sequence ID" value="KAJ9078696.1"/>
    <property type="molecule type" value="Genomic_DNA"/>
</dbReference>
<keyword evidence="2" id="KW-1185">Reference proteome</keyword>
<dbReference type="Proteomes" id="UP001165960">
    <property type="component" value="Unassembled WGS sequence"/>
</dbReference>
<reference evidence="1" key="1">
    <citation type="submission" date="2022-04" db="EMBL/GenBank/DDBJ databases">
        <title>Genome of the entomopathogenic fungus Entomophthora muscae.</title>
        <authorList>
            <person name="Elya C."/>
            <person name="Lovett B.R."/>
            <person name="Lee E."/>
            <person name="Macias A.M."/>
            <person name="Hajek A.E."/>
            <person name="De Bivort B.L."/>
            <person name="Kasson M.T."/>
            <person name="De Fine Licht H.H."/>
            <person name="Stajich J.E."/>
        </authorList>
    </citation>
    <scope>NUCLEOTIDE SEQUENCE</scope>
    <source>
        <strain evidence="1">Berkeley</strain>
    </source>
</reference>
<organism evidence="1 2">
    <name type="scientific">Entomophthora muscae</name>
    <dbReference type="NCBI Taxonomy" id="34485"/>
    <lineage>
        <taxon>Eukaryota</taxon>
        <taxon>Fungi</taxon>
        <taxon>Fungi incertae sedis</taxon>
        <taxon>Zoopagomycota</taxon>
        <taxon>Entomophthoromycotina</taxon>
        <taxon>Entomophthoromycetes</taxon>
        <taxon>Entomophthorales</taxon>
        <taxon>Entomophthoraceae</taxon>
        <taxon>Entomophthora</taxon>
    </lineage>
</organism>
<sequence>MFASICESTTQYNRNYLFPPGSSPVTLVKPPCAFDLGFFYSHHLDLPTGYPRVFILPIMNVENHAINAILIYPSNSDMYKDLIFLAFLKWVDTNVQPFQIAIPYHPSTDPGMISTQYDPLYHSVYL</sequence>
<comment type="caution">
    <text evidence="1">The sequence shown here is derived from an EMBL/GenBank/DDBJ whole genome shotgun (WGS) entry which is preliminary data.</text>
</comment>
<gene>
    <name evidence="1" type="ORF">DSO57_1003967</name>
</gene>
<protein>
    <submittedName>
        <fullName evidence="1">Uncharacterized protein</fullName>
    </submittedName>
</protein>